<dbReference type="EMBL" id="QMIG01000002">
    <property type="protein sequence ID" value="RAW18099.1"/>
    <property type="molecule type" value="Genomic_DNA"/>
</dbReference>
<feature type="compositionally biased region" description="Acidic residues" evidence="1">
    <location>
        <begin position="264"/>
        <end position="280"/>
    </location>
</feature>
<gene>
    <name evidence="2" type="ORF">DPM12_04540</name>
</gene>
<evidence type="ECO:0000313" key="3">
    <source>
        <dbReference type="Proteomes" id="UP000250462"/>
    </source>
</evidence>
<reference evidence="2 3" key="1">
    <citation type="submission" date="2018-06" db="EMBL/GenBank/DDBJ databases">
        <title>Phytoactinopolyspora halophila sp. nov., a novel halophilic actinomycete isolated from a saline soil in China.</title>
        <authorList>
            <person name="Tang S.-K."/>
        </authorList>
    </citation>
    <scope>NUCLEOTIDE SEQUENCE [LARGE SCALE GENOMIC DNA]</scope>
    <source>
        <strain evidence="2 3">YIM 96934</strain>
    </source>
</reference>
<evidence type="ECO:0000313" key="2">
    <source>
        <dbReference type="EMBL" id="RAW18099.1"/>
    </source>
</evidence>
<feature type="region of interest" description="Disordered" evidence="1">
    <location>
        <begin position="161"/>
        <end position="184"/>
    </location>
</feature>
<name>A0A329R2A9_9ACTN</name>
<sequence>MTLISMGAVALVLTGCSADSPNAPSGSADGEESPLKEYMGVHYPGVDHREQAIIRADDPGMSEDERNDYRRVEQLVAQCMQEEGFEYVPRSADDQRSDIAEYEEAYSLGPEEFAEEHGYGITTLMFKHDDRPEDPNEEIRQNMSAPEREAYDRALNGEMDTDTTHEAEGHPGELPPEKRGCRGQATAEVYPETADAPVTEQFAGLMSDVASLHDRIRNDPRVTEAASDWQHCMADSGHSDLEHPDEAMSSVLQRMTDLRRSAQDEDSGDMEDGGTSEDLDQQQLAELQEYEVDVATADYACRQEHYNETYREVAFEMEQEFVERHEDELERFRDAIVRP</sequence>
<evidence type="ECO:0000256" key="1">
    <source>
        <dbReference type="SAM" id="MobiDB-lite"/>
    </source>
</evidence>
<dbReference type="Proteomes" id="UP000250462">
    <property type="component" value="Unassembled WGS sequence"/>
</dbReference>
<protein>
    <submittedName>
        <fullName evidence="2">Uncharacterized protein</fullName>
    </submittedName>
</protein>
<keyword evidence="3" id="KW-1185">Reference proteome</keyword>
<feature type="region of interest" description="Disordered" evidence="1">
    <location>
        <begin position="258"/>
        <end position="283"/>
    </location>
</feature>
<comment type="caution">
    <text evidence="2">The sequence shown here is derived from an EMBL/GenBank/DDBJ whole genome shotgun (WGS) entry which is preliminary data.</text>
</comment>
<proteinExistence type="predicted"/>
<organism evidence="2 3">
    <name type="scientific">Phytoactinopolyspora halophila</name>
    <dbReference type="NCBI Taxonomy" id="1981511"/>
    <lineage>
        <taxon>Bacteria</taxon>
        <taxon>Bacillati</taxon>
        <taxon>Actinomycetota</taxon>
        <taxon>Actinomycetes</taxon>
        <taxon>Jiangellales</taxon>
        <taxon>Jiangellaceae</taxon>
        <taxon>Phytoactinopolyspora</taxon>
    </lineage>
</organism>
<feature type="compositionally biased region" description="Basic and acidic residues" evidence="1">
    <location>
        <begin position="162"/>
        <end position="180"/>
    </location>
</feature>
<accession>A0A329R2A9</accession>
<dbReference type="AlphaFoldDB" id="A0A329R2A9"/>